<evidence type="ECO:0000256" key="8">
    <source>
        <dbReference type="ARBA" id="ARBA00022848"/>
    </source>
</evidence>
<dbReference type="InterPro" id="IPR017972">
    <property type="entry name" value="Cyt_P450_CS"/>
</dbReference>
<keyword evidence="11" id="KW-0503">Monooxygenase</keyword>
<dbReference type="PANTHER" id="PTHR24292:SF54">
    <property type="entry name" value="CYP9F3-RELATED"/>
    <property type="match status" value="1"/>
</dbReference>
<evidence type="ECO:0000256" key="4">
    <source>
        <dbReference type="ARBA" id="ARBA00010617"/>
    </source>
</evidence>
<name>A0ABQ8S459_PERAM</name>
<dbReference type="InterPro" id="IPR036396">
    <property type="entry name" value="Cyt_P450_sf"/>
</dbReference>
<evidence type="ECO:0008006" key="16">
    <source>
        <dbReference type="Google" id="ProtNLM"/>
    </source>
</evidence>
<evidence type="ECO:0000256" key="3">
    <source>
        <dbReference type="ARBA" id="ARBA00004406"/>
    </source>
</evidence>
<dbReference type="PRINTS" id="PR00385">
    <property type="entry name" value="P450"/>
</dbReference>
<dbReference type="CDD" id="cd11056">
    <property type="entry name" value="CYP6-like"/>
    <property type="match status" value="1"/>
</dbReference>
<keyword evidence="6" id="KW-0479">Metal-binding</keyword>
<keyword evidence="9" id="KW-0560">Oxidoreductase</keyword>
<organism evidence="14 15">
    <name type="scientific">Periplaneta americana</name>
    <name type="common">American cockroach</name>
    <name type="synonym">Blatta americana</name>
    <dbReference type="NCBI Taxonomy" id="6978"/>
    <lineage>
        <taxon>Eukaryota</taxon>
        <taxon>Metazoa</taxon>
        <taxon>Ecdysozoa</taxon>
        <taxon>Arthropoda</taxon>
        <taxon>Hexapoda</taxon>
        <taxon>Insecta</taxon>
        <taxon>Pterygota</taxon>
        <taxon>Neoptera</taxon>
        <taxon>Polyneoptera</taxon>
        <taxon>Dictyoptera</taxon>
        <taxon>Blattodea</taxon>
        <taxon>Blattoidea</taxon>
        <taxon>Blattidae</taxon>
        <taxon>Blattinae</taxon>
        <taxon>Periplaneta</taxon>
    </lineage>
</organism>
<evidence type="ECO:0000313" key="15">
    <source>
        <dbReference type="Proteomes" id="UP001148838"/>
    </source>
</evidence>
<evidence type="ECO:0000313" key="14">
    <source>
        <dbReference type="EMBL" id="KAJ4428801.1"/>
    </source>
</evidence>
<feature type="transmembrane region" description="Helical" evidence="13">
    <location>
        <begin position="212"/>
        <end position="234"/>
    </location>
</feature>
<evidence type="ECO:0000256" key="12">
    <source>
        <dbReference type="ARBA" id="ARBA00023136"/>
    </source>
</evidence>
<evidence type="ECO:0000256" key="13">
    <source>
        <dbReference type="SAM" id="Phobius"/>
    </source>
</evidence>
<evidence type="ECO:0000256" key="5">
    <source>
        <dbReference type="ARBA" id="ARBA00022617"/>
    </source>
</evidence>
<comment type="similarity">
    <text evidence="4">Belongs to the cytochrome P450 family.</text>
</comment>
<accession>A0ABQ8S459</accession>
<dbReference type="EMBL" id="JAJSOF020000036">
    <property type="protein sequence ID" value="KAJ4428801.1"/>
    <property type="molecule type" value="Genomic_DNA"/>
</dbReference>
<dbReference type="Gene3D" id="1.10.630.10">
    <property type="entry name" value="Cytochrome P450"/>
    <property type="match status" value="2"/>
</dbReference>
<evidence type="ECO:0000256" key="6">
    <source>
        <dbReference type="ARBA" id="ARBA00022723"/>
    </source>
</evidence>
<dbReference type="InterPro" id="IPR002401">
    <property type="entry name" value="Cyt_P450_E_grp-I"/>
</dbReference>
<dbReference type="SUPFAM" id="SSF48264">
    <property type="entry name" value="Cytochrome P450"/>
    <property type="match status" value="2"/>
</dbReference>
<gene>
    <name evidence="14" type="ORF">ANN_25794</name>
</gene>
<comment type="subcellular location">
    <subcellularLocation>
        <location evidence="3">Endoplasmic reticulum membrane</location>
        <topology evidence="3">Peripheral membrane protein</topology>
    </subcellularLocation>
    <subcellularLocation>
        <location evidence="2">Microsome membrane</location>
        <topology evidence="2">Peripheral membrane protein</topology>
    </subcellularLocation>
</comment>
<proteinExistence type="inferred from homology"/>
<dbReference type="Pfam" id="PF00067">
    <property type="entry name" value="p450"/>
    <property type="match status" value="2"/>
</dbReference>
<comment type="cofactor">
    <cofactor evidence="1">
        <name>heme</name>
        <dbReference type="ChEBI" id="CHEBI:30413"/>
    </cofactor>
</comment>
<keyword evidence="13" id="KW-1133">Transmembrane helix</keyword>
<protein>
    <recommendedName>
        <fullName evidence="16">Cytochrome P450 9e2</fullName>
    </recommendedName>
</protein>
<dbReference type="PRINTS" id="PR00463">
    <property type="entry name" value="EP450I"/>
</dbReference>
<evidence type="ECO:0000256" key="10">
    <source>
        <dbReference type="ARBA" id="ARBA00023004"/>
    </source>
</evidence>
<dbReference type="Proteomes" id="UP001148838">
    <property type="component" value="Unassembled WGS sequence"/>
</dbReference>
<dbReference type="PANTHER" id="PTHR24292">
    <property type="entry name" value="CYTOCHROME P450"/>
    <property type="match status" value="1"/>
</dbReference>
<dbReference type="InterPro" id="IPR001128">
    <property type="entry name" value="Cyt_P450"/>
</dbReference>
<keyword evidence="7" id="KW-0256">Endoplasmic reticulum</keyword>
<evidence type="ECO:0000256" key="2">
    <source>
        <dbReference type="ARBA" id="ARBA00004174"/>
    </source>
</evidence>
<comment type="caution">
    <text evidence="14">The sequence shown here is derived from an EMBL/GenBank/DDBJ whole genome shotgun (WGS) entry which is preliminary data.</text>
</comment>
<evidence type="ECO:0000256" key="7">
    <source>
        <dbReference type="ARBA" id="ARBA00022824"/>
    </source>
</evidence>
<reference evidence="14 15" key="1">
    <citation type="journal article" date="2022" name="Allergy">
        <title>Genome assembly and annotation of Periplaneta americana reveal a comprehensive cockroach allergen profile.</title>
        <authorList>
            <person name="Wang L."/>
            <person name="Xiong Q."/>
            <person name="Saelim N."/>
            <person name="Wang L."/>
            <person name="Nong W."/>
            <person name="Wan A.T."/>
            <person name="Shi M."/>
            <person name="Liu X."/>
            <person name="Cao Q."/>
            <person name="Hui J.H.L."/>
            <person name="Sookrung N."/>
            <person name="Leung T.F."/>
            <person name="Tungtrongchitr A."/>
            <person name="Tsui S.K.W."/>
        </authorList>
    </citation>
    <scope>NUCLEOTIDE SEQUENCE [LARGE SCALE GENOMIC DNA]</scope>
    <source>
        <strain evidence="14">PWHHKU_190912</strain>
    </source>
</reference>
<keyword evidence="8" id="KW-0492">Microsome</keyword>
<dbReference type="InterPro" id="IPR050476">
    <property type="entry name" value="Insect_CytP450_Detox"/>
</dbReference>
<keyword evidence="15" id="KW-1185">Reference proteome</keyword>
<dbReference type="PROSITE" id="PS00086">
    <property type="entry name" value="CYTOCHROME_P450"/>
    <property type="match status" value="1"/>
</dbReference>
<evidence type="ECO:0000256" key="1">
    <source>
        <dbReference type="ARBA" id="ARBA00001971"/>
    </source>
</evidence>
<keyword evidence="10" id="KW-0408">Iron</keyword>
<keyword evidence="13" id="KW-0812">Transmembrane</keyword>
<sequence length="1017" mass="117609">MSMNSTLKLCRTNFLPLRHRNTRTELLSFFSTDVSFTKLYLLLAAILCTAESDLCGYTSSEKRASVAILAVCNLRMVLRLYSIPKIKINFDSMPLGKSRIREGLELNGLHQLLVYADDMNMLRDNPQTIRENTGILLEASKEVRNLNYTCIRRRDRETIRVAQYDVFTENDYIKVNDIRGSEKINTFASAHISQFRWFNQLIVKMLDCLSEWILAAGILTLIAYLIGTWTHSYFYKINVFHLKPVPFFGNMAPVVLGRLSFPDFINDLYKRLEGHKYGGVYEFLNPVIMIRDPELLKTVTVKDFEFFLNHRNPMSEEVEPLFGKGLFSLQDFSCAAQQLNASQSTHRFSFVNHTIKTVNMPKVRHSVNLKSKLTSYISEFKEDGLSTDNKILFCNLCQCAVSSTQKFLVQQYITTSKHQANKQLNSKQRQLFLTQPTTSNVRSEFNIDLCRSLISADIPLYKLKNKVFREFLEKYTQHTIPDESTLRKTYAPSIYDETIQKIRDEIKDSSIWVSIDETPDKEGQKWKDMRSTLSPAFTSSKMKTMFTLITECGEQLGDFLKTCIKDKNMSVEGCKIEREGDMLVVEMKDLFTRYTNDVIATSAFGIGCDSLNKPKNEFYEMGRDITNFGGVRSLIFFGYLMSPRLMKLLKIRFMSNYAMNFFRSLVHGTMATREAKDIYRPDMIQLLMQAKKETLQLNGNATKRSHDKTSEVGVQKSFPFFKYAPITSCDVERTFFQYKKCLSDHRRRFTLQSLKMYVTLHCNAHTLFKDDKFSRYKNCLSDRRRRFSFDNLREYIVVYCNAEWDDDDLTAQAVFFFFAGFDTASTLLCFASHLLATHPDVQSRLQKEIDEKLENDGGKLTYEAVHSMKYLDMVVSEVLRLYPPAVFSDRKCIKTYTIQSDASCTIQPGQGLWIPVYAFHHDPKYFPNPEKFDPERFSDENKDNLKPYTYLPFGLGPRSCIGNRFALMEAKIALVHLLTRFNLKVVSKTPIPIQITKKGFNMTVDGGFWLGLEQRAT</sequence>
<keyword evidence="12 13" id="KW-0472">Membrane</keyword>
<evidence type="ECO:0000256" key="11">
    <source>
        <dbReference type="ARBA" id="ARBA00023033"/>
    </source>
</evidence>
<evidence type="ECO:0000256" key="9">
    <source>
        <dbReference type="ARBA" id="ARBA00023002"/>
    </source>
</evidence>
<keyword evidence="5" id="KW-0349">Heme</keyword>